<evidence type="ECO:0000313" key="6">
    <source>
        <dbReference type="Proteomes" id="UP001293593"/>
    </source>
</evidence>
<evidence type="ECO:0000256" key="3">
    <source>
        <dbReference type="SAM" id="SignalP"/>
    </source>
</evidence>
<keyword evidence="3" id="KW-0732">Signal</keyword>
<feature type="domain" description="CCHC-type" evidence="4">
    <location>
        <begin position="45"/>
        <end position="60"/>
    </location>
</feature>
<dbReference type="GO" id="GO:0003676">
    <property type="term" value="F:nucleic acid binding"/>
    <property type="evidence" value="ECO:0007669"/>
    <property type="project" value="InterPro"/>
</dbReference>
<name>A0AAE1M834_9FABA</name>
<dbReference type="Proteomes" id="UP001293593">
    <property type="component" value="Unassembled WGS sequence"/>
</dbReference>
<proteinExistence type="predicted"/>
<dbReference type="EMBL" id="JAWXYG010000012">
    <property type="protein sequence ID" value="KAK4257077.1"/>
    <property type="molecule type" value="Genomic_DNA"/>
</dbReference>
<keyword evidence="1" id="KW-0862">Zinc</keyword>
<keyword evidence="1" id="KW-0863">Zinc-finger</keyword>
<dbReference type="PROSITE" id="PS50158">
    <property type="entry name" value="ZF_CCHC"/>
    <property type="match status" value="1"/>
</dbReference>
<gene>
    <name evidence="5" type="ORF">QN277_006712</name>
</gene>
<keyword evidence="1" id="KW-0479">Metal-binding</keyword>
<dbReference type="GO" id="GO:0008270">
    <property type="term" value="F:zinc ion binding"/>
    <property type="evidence" value="ECO:0007669"/>
    <property type="project" value="UniProtKB-KW"/>
</dbReference>
<sequence>MPRSFIRVRSLLSLKAPLLSGFWVPREGMKPIWASIRYERLQVFCYRCGRIGHDDRSCKSLSSMNGDGDENEFGSWLSTPGVKTFDDILTVCKEGWPEEVLKNVGRSSHVFRRDPFTVSSGGPSDKTPFWRGPARSNGGGGSTYIPPAMRAPVLEPLENPRASQIQSVAALKETGEELAEVSKEDDGHVKLRSKKVGVSAGGPGVENVNLVVLNGKKLMSTVGSSRMQVKHGREMIGVLAGGPGEEDVDLVDLKDNEVMSSVGPSRMQIGGINCPLLGRFFPNENGPAGLSLVGDGPRNVTSSSLAQHSSLSKSDLNINPSPCVAPCINVVECTDALIRRNSISNKGDHISSCVSQPYSVEFPSEEELNLNSIIPFNGLSPISAVSAGLKGIRIKRQLDDEGDVGKSSKCRKLDFESVGDATSDKGILGKAKKEHKRSFKSVKKFLRQSGNASRLATAGGSPPLGKIDFPESWMVVNDSEEPVQGSSQANNAGGWMRPTTGAP</sequence>
<evidence type="ECO:0000259" key="4">
    <source>
        <dbReference type="PROSITE" id="PS50158"/>
    </source>
</evidence>
<dbReference type="InterPro" id="IPR001878">
    <property type="entry name" value="Znf_CCHC"/>
</dbReference>
<dbReference type="Pfam" id="PF14392">
    <property type="entry name" value="zf-CCHC_4"/>
    <property type="match status" value="1"/>
</dbReference>
<dbReference type="InterPro" id="IPR025836">
    <property type="entry name" value="Zn_knuckle_CX2CX4HX4C"/>
</dbReference>
<comment type="caution">
    <text evidence="5">The sequence shown here is derived from an EMBL/GenBank/DDBJ whole genome shotgun (WGS) entry which is preliminary data.</text>
</comment>
<accession>A0AAE1M834</accession>
<keyword evidence="6" id="KW-1185">Reference proteome</keyword>
<protein>
    <recommendedName>
        <fullName evidence="4">CCHC-type domain-containing protein</fullName>
    </recommendedName>
</protein>
<evidence type="ECO:0000313" key="5">
    <source>
        <dbReference type="EMBL" id="KAK4257077.1"/>
    </source>
</evidence>
<feature type="region of interest" description="Disordered" evidence="2">
    <location>
        <begin position="477"/>
        <end position="503"/>
    </location>
</feature>
<feature type="signal peptide" evidence="3">
    <location>
        <begin position="1"/>
        <end position="21"/>
    </location>
</feature>
<evidence type="ECO:0000256" key="1">
    <source>
        <dbReference type="PROSITE-ProRule" id="PRU00047"/>
    </source>
</evidence>
<reference evidence="5" key="1">
    <citation type="submission" date="2023-10" db="EMBL/GenBank/DDBJ databases">
        <title>Chromosome-level genome of the transformable northern wattle, Acacia crassicarpa.</title>
        <authorList>
            <person name="Massaro I."/>
            <person name="Sinha N.R."/>
            <person name="Poethig S."/>
            <person name="Leichty A.R."/>
        </authorList>
    </citation>
    <scope>NUCLEOTIDE SEQUENCE</scope>
    <source>
        <strain evidence="5">Acra3RX</strain>
        <tissue evidence="5">Leaf</tissue>
    </source>
</reference>
<feature type="chain" id="PRO_5042152264" description="CCHC-type domain-containing protein" evidence="3">
    <location>
        <begin position="22"/>
        <end position="503"/>
    </location>
</feature>
<evidence type="ECO:0000256" key="2">
    <source>
        <dbReference type="SAM" id="MobiDB-lite"/>
    </source>
</evidence>
<dbReference type="AlphaFoldDB" id="A0AAE1M834"/>
<organism evidence="5 6">
    <name type="scientific">Acacia crassicarpa</name>
    <name type="common">northern wattle</name>
    <dbReference type="NCBI Taxonomy" id="499986"/>
    <lineage>
        <taxon>Eukaryota</taxon>
        <taxon>Viridiplantae</taxon>
        <taxon>Streptophyta</taxon>
        <taxon>Embryophyta</taxon>
        <taxon>Tracheophyta</taxon>
        <taxon>Spermatophyta</taxon>
        <taxon>Magnoliopsida</taxon>
        <taxon>eudicotyledons</taxon>
        <taxon>Gunneridae</taxon>
        <taxon>Pentapetalae</taxon>
        <taxon>rosids</taxon>
        <taxon>fabids</taxon>
        <taxon>Fabales</taxon>
        <taxon>Fabaceae</taxon>
        <taxon>Caesalpinioideae</taxon>
        <taxon>mimosoid clade</taxon>
        <taxon>Acacieae</taxon>
        <taxon>Acacia</taxon>
    </lineage>
</organism>